<protein>
    <recommendedName>
        <fullName evidence="1">Homing endonuclease LAGLIDADG domain-containing protein</fullName>
    </recommendedName>
</protein>
<evidence type="ECO:0000313" key="3">
    <source>
        <dbReference type="Proteomes" id="UP000177190"/>
    </source>
</evidence>
<reference evidence="2 3" key="1">
    <citation type="journal article" date="2016" name="Nat. Commun.">
        <title>Thousands of microbial genomes shed light on interconnected biogeochemical processes in an aquifer system.</title>
        <authorList>
            <person name="Anantharaman K."/>
            <person name="Brown C.T."/>
            <person name="Hug L.A."/>
            <person name="Sharon I."/>
            <person name="Castelle C.J."/>
            <person name="Probst A.J."/>
            <person name="Thomas B.C."/>
            <person name="Singh A."/>
            <person name="Wilkins M.J."/>
            <person name="Karaoz U."/>
            <person name="Brodie E.L."/>
            <person name="Williams K.H."/>
            <person name="Hubbard S.S."/>
            <person name="Banfield J.F."/>
        </authorList>
    </citation>
    <scope>NUCLEOTIDE SEQUENCE [LARGE SCALE GENOMIC DNA]</scope>
</reference>
<evidence type="ECO:0000313" key="2">
    <source>
        <dbReference type="EMBL" id="OGZ65170.1"/>
    </source>
</evidence>
<name>A0A1G2HSH9_9BACT</name>
<dbReference type="SUPFAM" id="SSF55608">
    <property type="entry name" value="Homing endonucleases"/>
    <property type="match status" value="1"/>
</dbReference>
<proteinExistence type="predicted"/>
<comment type="caution">
    <text evidence="2">The sequence shown here is derived from an EMBL/GenBank/DDBJ whole genome shotgun (WGS) entry which is preliminary data.</text>
</comment>
<dbReference type="GO" id="GO:0004519">
    <property type="term" value="F:endonuclease activity"/>
    <property type="evidence" value="ECO:0007669"/>
    <property type="project" value="InterPro"/>
</dbReference>
<gene>
    <name evidence="2" type="ORF">A2812_01200</name>
</gene>
<dbReference type="Proteomes" id="UP000177190">
    <property type="component" value="Unassembled WGS sequence"/>
</dbReference>
<dbReference type="EMBL" id="MHOM01000011">
    <property type="protein sequence ID" value="OGZ65170.1"/>
    <property type="molecule type" value="Genomic_DNA"/>
</dbReference>
<dbReference type="InterPro" id="IPR004860">
    <property type="entry name" value="LAGLIDADG_dom"/>
</dbReference>
<dbReference type="InterPro" id="IPR051289">
    <property type="entry name" value="LAGLIDADG_Endonuclease"/>
</dbReference>
<dbReference type="InterPro" id="IPR027434">
    <property type="entry name" value="Homing_endonucl"/>
</dbReference>
<feature type="domain" description="Homing endonuclease LAGLIDADG" evidence="1">
    <location>
        <begin position="15"/>
        <end position="112"/>
    </location>
</feature>
<dbReference type="AlphaFoldDB" id="A0A1G2HSH9"/>
<dbReference type="PANTHER" id="PTHR36181:SF2">
    <property type="entry name" value="INTRON-ENCODED ENDONUCLEASE AI3-RELATED"/>
    <property type="match status" value="1"/>
</dbReference>
<dbReference type="PANTHER" id="PTHR36181">
    <property type="entry name" value="INTRON-ENCODED ENDONUCLEASE AI3-RELATED"/>
    <property type="match status" value="1"/>
</dbReference>
<dbReference type="Gene3D" id="3.10.28.10">
    <property type="entry name" value="Homing endonucleases"/>
    <property type="match status" value="1"/>
</dbReference>
<evidence type="ECO:0000259" key="1">
    <source>
        <dbReference type="Pfam" id="PF00961"/>
    </source>
</evidence>
<sequence length="164" mass="19017">MAKENFNIPSLVNKDGCFDLQFRKDIRHERTNSPTYYRWKAQFVVTSSKENTKVLKKIKKIIGCGKITISKGQARFSVQSIGDISQAVVPFFRKNLLTDKKKKDFELWAKAVEIIQRNKGKYLASWKKNELLSLIEIQKSSAKYKSRPRACKWLQMAQTLAKTI</sequence>
<dbReference type="Pfam" id="PF00961">
    <property type="entry name" value="LAGLIDADG_1"/>
    <property type="match status" value="1"/>
</dbReference>
<organism evidence="2 3">
    <name type="scientific">Candidatus Staskawiczbacteria bacterium RIFCSPHIGHO2_01_FULL_36_16</name>
    <dbReference type="NCBI Taxonomy" id="1802200"/>
    <lineage>
        <taxon>Bacteria</taxon>
        <taxon>Candidatus Staskawicziibacteriota</taxon>
    </lineage>
</organism>
<accession>A0A1G2HSH9</accession>